<dbReference type="PANTHER" id="PTHR33219">
    <property type="entry name" value="YLMG HOMOLOG PROTEIN 2, CHLOROPLASTIC"/>
    <property type="match status" value="1"/>
</dbReference>
<comment type="caution">
    <text evidence="1">The sequence shown here is derived from an EMBL/GenBank/DDBJ whole genome shotgun (WGS) entry which is preliminary data.</text>
</comment>
<evidence type="ECO:0000313" key="1">
    <source>
        <dbReference type="EMBL" id="KAJ8614244.1"/>
    </source>
</evidence>
<gene>
    <name evidence="1" type="ORF">CTAYLR_001183</name>
</gene>
<keyword evidence="2" id="KW-1185">Reference proteome</keyword>
<evidence type="ECO:0008006" key="3">
    <source>
        <dbReference type="Google" id="ProtNLM"/>
    </source>
</evidence>
<accession>A0AAD7UQQ9</accession>
<name>A0AAD7UQQ9_9STRA</name>
<dbReference type="PANTHER" id="PTHR33219:SF14">
    <property type="entry name" value="PROTEIN COFACTOR ASSEMBLY OF COMPLEX C SUBUNIT B CCB3, CHLOROPLASTIC-RELATED"/>
    <property type="match status" value="1"/>
</dbReference>
<organism evidence="1 2">
    <name type="scientific">Chrysophaeum taylorii</name>
    <dbReference type="NCBI Taxonomy" id="2483200"/>
    <lineage>
        <taxon>Eukaryota</taxon>
        <taxon>Sar</taxon>
        <taxon>Stramenopiles</taxon>
        <taxon>Ochrophyta</taxon>
        <taxon>Pelagophyceae</taxon>
        <taxon>Pelagomonadales</taxon>
        <taxon>Pelagomonadaceae</taxon>
        <taxon>Chrysophaeum</taxon>
    </lineage>
</organism>
<dbReference type="Proteomes" id="UP001230188">
    <property type="component" value="Unassembled WGS sequence"/>
</dbReference>
<protein>
    <recommendedName>
        <fullName evidence="3">YggT family protein</fullName>
    </recommendedName>
</protein>
<evidence type="ECO:0000313" key="2">
    <source>
        <dbReference type="Proteomes" id="UP001230188"/>
    </source>
</evidence>
<dbReference type="InterPro" id="IPR003425">
    <property type="entry name" value="CCB3/YggT"/>
</dbReference>
<dbReference type="EMBL" id="JAQMWT010000009">
    <property type="protein sequence ID" value="KAJ8614244.1"/>
    <property type="molecule type" value="Genomic_DNA"/>
</dbReference>
<dbReference type="Pfam" id="PF02325">
    <property type="entry name" value="CCB3_YggT"/>
    <property type="match status" value="1"/>
</dbReference>
<sequence>MWKAVMMAVTAGALKPAPLSRIPSLKRGDHHAVGPRGAAAGIVTTLALAPLPALAEAPGWVGPVSTVLQPTLFVIQFAMLCRILLSWYPEINLNKPPFNLVAWPTEPILRATRSVVPPAFGVDISPVVWIGIASLLQELLLGQQGVLVLLAK</sequence>
<dbReference type="AlphaFoldDB" id="A0AAD7UQQ9"/>
<reference evidence="1" key="1">
    <citation type="submission" date="2023-01" db="EMBL/GenBank/DDBJ databases">
        <title>Metagenome sequencing of chrysophaentin producing Chrysophaeum taylorii.</title>
        <authorList>
            <person name="Davison J."/>
            <person name="Bewley C."/>
        </authorList>
    </citation>
    <scope>NUCLEOTIDE SEQUENCE</scope>
    <source>
        <strain evidence="1">NIES-1699</strain>
    </source>
</reference>
<dbReference type="GO" id="GO:0016020">
    <property type="term" value="C:membrane"/>
    <property type="evidence" value="ECO:0007669"/>
    <property type="project" value="InterPro"/>
</dbReference>
<proteinExistence type="predicted"/>